<dbReference type="Proteomes" id="UP000694865">
    <property type="component" value="Unplaced"/>
</dbReference>
<reference evidence="5" key="1">
    <citation type="submission" date="2025-08" db="UniProtKB">
        <authorList>
            <consortium name="RefSeq"/>
        </authorList>
    </citation>
    <scope>IDENTIFICATION</scope>
    <source>
        <tissue evidence="5">Testes</tissue>
    </source>
</reference>
<dbReference type="Gene3D" id="2.130.10.30">
    <property type="entry name" value="Regulator of chromosome condensation 1/beta-lactamase-inhibitor protein II"/>
    <property type="match status" value="2"/>
</dbReference>
<keyword evidence="4" id="KW-1185">Reference proteome</keyword>
<keyword evidence="1" id="KW-0677">Repeat</keyword>
<evidence type="ECO:0000313" key="5">
    <source>
        <dbReference type="RefSeq" id="XP_006821037.1"/>
    </source>
</evidence>
<feature type="repeat" description="RCC1" evidence="2">
    <location>
        <begin position="139"/>
        <end position="199"/>
    </location>
</feature>
<feature type="repeat" description="RCC1" evidence="2">
    <location>
        <begin position="267"/>
        <end position="322"/>
    </location>
</feature>
<dbReference type="SUPFAM" id="SSF50985">
    <property type="entry name" value="RCC1/BLIP-II"/>
    <property type="match status" value="1"/>
</dbReference>
<name>A0ABM0MLZ6_SACKO</name>
<accession>A0ABM0MLZ6</accession>
<dbReference type="PROSITE" id="PS50012">
    <property type="entry name" value="RCC1_3"/>
    <property type="match status" value="6"/>
</dbReference>
<dbReference type="Pfam" id="PF00415">
    <property type="entry name" value="RCC1"/>
    <property type="match status" value="1"/>
</dbReference>
<proteinExistence type="predicted"/>
<gene>
    <name evidence="5" type="primary">LOC102801420</name>
</gene>
<dbReference type="InterPro" id="IPR009091">
    <property type="entry name" value="RCC1/BLIP-II"/>
</dbReference>
<feature type="repeat" description="RCC1" evidence="2">
    <location>
        <begin position="429"/>
        <end position="486"/>
    </location>
</feature>
<feature type="repeat" description="RCC1" evidence="2">
    <location>
        <begin position="376"/>
        <end position="428"/>
    </location>
</feature>
<dbReference type="RefSeq" id="XP_006821037.1">
    <property type="nucleotide sequence ID" value="XM_006820974.1"/>
</dbReference>
<dbReference type="InterPro" id="IPR053035">
    <property type="entry name" value="Mitochondrial_GEF_domain"/>
</dbReference>
<evidence type="ECO:0000256" key="1">
    <source>
        <dbReference type="ARBA" id="ARBA00022737"/>
    </source>
</evidence>
<dbReference type="Pfam" id="PF13540">
    <property type="entry name" value="RCC1_2"/>
    <property type="match status" value="1"/>
</dbReference>
<dbReference type="InterPro" id="IPR058923">
    <property type="entry name" value="RCC1-like_dom"/>
</dbReference>
<dbReference type="PROSITE" id="PS00626">
    <property type="entry name" value="RCC1_2"/>
    <property type="match status" value="2"/>
</dbReference>
<dbReference type="PANTHER" id="PTHR46337">
    <property type="entry name" value="RCC1-LIKE G EXCHANGING FACTOR-LIKE PROTEIN"/>
    <property type="match status" value="1"/>
</dbReference>
<dbReference type="PANTHER" id="PTHR46337:SF1">
    <property type="entry name" value="RCC1-LIKE G EXCHANGING FACTOR-LIKE PROTEIN"/>
    <property type="match status" value="1"/>
</dbReference>
<protein>
    <submittedName>
        <fullName evidence="5">Williams-Beuren syndrome chromosomal region 16 protein homolog</fullName>
    </submittedName>
</protein>
<dbReference type="PRINTS" id="PR00633">
    <property type="entry name" value="RCCNDNSATION"/>
</dbReference>
<evidence type="ECO:0000313" key="4">
    <source>
        <dbReference type="Proteomes" id="UP000694865"/>
    </source>
</evidence>
<sequence>MNSAVWRRNLEIVSNITRWHMLNSGTHVRNAVSWLRHSHIDTKNEHAKLKISDGNFPLIQKHLQNYVTRNGDLFCRNSGCHFHSFTSSTLLHLQHNNTVFSKRHRRKKNIYEMKPKQTKDDVENMDVFQYVGERSKPARRLYVWGYAHTGALGIPTFVKVKGTGKQPRKYQVTPYRLDLNDRISKVACGCGFTLFSSRQTNSRKVWGTGMNTDSQLGLQTISGTAGRVLDYVIQPATIDLPLYKPLSTRVVQVACGRAHSIILTDQEGVFSIGNNSYGQCGRPVIENEKYQANPTMHRIKQLGNSVVQICCGHDHSLFLTEDGRVYSCGWGADGQTGLGHFNTVSEVSELEGDIKGEKITKVTSFSDCCLALSENGKVFGWGNSEYNQLSRITQHSQVNTPIHLPFDGVGKVVDIATGGTMCAILNDAGSVFVWGYGILGKGPNLSQSHRPEHIPDALFGKTQYKSDVQVTKIVCGLHHFAAVNSLGELFTWGRNDNGCLGLGHRNDQYFPLKVHLAGEVIEVSCGADHTVVLAKTFI</sequence>
<evidence type="ECO:0000259" key="3">
    <source>
        <dbReference type="Pfam" id="PF25390"/>
    </source>
</evidence>
<organism evidence="4 5">
    <name type="scientific">Saccoglossus kowalevskii</name>
    <name type="common">Acorn worm</name>
    <dbReference type="NCBI Taxonomy" id="10224"/>
    <lineage>
        <taxon>Eukaryota</taxon>
        <taxon>Metazoa</taxon>
        <taxon>Hemichordata</taxon>
        <taxon>Enteropneusta</taxon>
        <taxon>Harrimaniidae</taxon>
        <taxon>Saccoglossus</taxon>
    </lineage>
</organism>
<feature type="repeat" description="RCC1" evidence="2">
    <location>
        <begin position="203"/>
        <end position="266"/>
    </location>
</feature>
<feature type="domain" description="RCC1-like" evidence="3">
    <location>
        <begin position="302"/>
        <end position="535"/>
    </location>
</feature>
<feature type="repeat" description="RCC1" evidence="2">
    <location>
        <begin position="487"/>
        <end position="536"/>
    </location>
</feature>
<dbReference type="Pfam" id="PF25390">
    <property type="entry name" value="WD40_RLD"/>
    <property type="match status" value="1"/>
</dbReference>
<evidence type="ECO:0000256" key="2">
    <source>
        <dbReference type="PROSITE-ProRule" id="PRU00235"/>
    </source>
</evidence>
<dbReference type="GeneID" id="102801420"/>
<dbReference type="InterPro" id="IPR000408">
    <property type="entry name" value="Reg_chr_condens"/>
</dbReference>